<keyword evidence="2" id="KW-1185">Reference proteome</keyword>
<keyword evidence="1" id="KW-0614">Plasmid</keyword>
<dbReference type="EMBL" id="CP016416">
    <property type="protein sequence ID" value="ANU39383.1"/>
    <property type="molecule type" value="Genomic_DNA"/>
</dbReference>
<gene>
    <name evidence="1" type="ORF">VSVS05_04348</name>
</gene>
<accession>A0A1C7FIU2</accession>
<sequence>MVRSPCQEIINGERVAQQNITMKNQDIALQNIAYLKQWTRYNHMIAMAEYLMSVNAFTYQELSHHFQIKRRVATHRVSQLRAQGFKIEFLGKNRKEGSFYRLVDCEPCTPKAIPKRQTNELSFVFQDLVFVTKSTPPKPNVPFLWKIALGLITDPHNDVQSEL</sequence>
<name>A0A1C7FIU2_9VIBR</name>
<dbReference type="Proteomes" id="UP000092528">
    <property type="component" value="Plasmid pVS127"/>
</dbReference>
<dbReference type="AlphaFoldDB" id="A0A1C7FIU2"/>
<organism evidence="1 2">
    <name type="scientific">Vibrio scophthalmi</name>
    <dbReference type="NCBI Taxonomy" id="45658"/>
    <lineage>
        <taxon>Bacteria</taxon>
        <taxon>Pseudomonadati</taxon>
        <taxon>Pseudomonadota</taxon>
        <taxon>Gammaproteobacteria</taxon>
        <taxon>Vibrionales</taxon>
        <taxon>Vibrionaceae</taxon>
        <taxon>Vibrio</taxon>
    </lineage>
</organism>
<proteinExistence type="predicted"/>
<evidence type="ECO:0000313" key="2">
    <source>
        <dbReference type="Proteomes" id="UP000092528"/>
    </source>
</evidence>
<geneLocation type="plasmid" evidence="2">
    <name>pvs127</name>
</geneLocation>
<reference evidence="1 2" key="1">
    <citation type="submission" date="2016-07" db="EMBL/GenBank/DDBJ databases">
        <title>Genome sequencing of Vibrio scophthalmi strain VS-05, an isolated from Paralichthys olivaceus.</title>
        <authorList>
            <person name="Han H.-J."/>
        </authorList>
    </citation>
    <scope>NUCLEOTIDE SEQUENCE [LARGE SCALE GENOMIC DNA]</scope>
    <source>
        <strain evidence="1 2">VS-05</strain>
        <plasmid evidence="2">pvs127</plasmid>
    </source>
</reference>
<protein>
    <submittedName>
        <fullName evidence="1">Uncharacterized protein</fullName>
    </submittedName>
</protein>
<evidence type="ECO:0000313" key="1">
    <source>
        <dbReference type="EMBL" id="ANU39383.1"/>
    </source>
</evidence>